<evidence type="ECO:0000313" key="2">
    <source>
        <dbReference type="Proteomes" id="UP000217083"/>
    </source>
</evidence>
<dbReference type="RefSeq" id="WP_094925711.1">
    <property type="nucleotide sequence ID" value="NZ_NPIA01000007.1"/>
</dbReference>
<evidence type="ECO:0008006" key="3">
    <source>
        <dbReference type="Google" id="ProtNLM"/>
    </source>
</evidence>
<sequence length="439" mass="52249">MRHLLIHQYDYLEGNQASPTENIEKLLHDIFATNKIDSPFEIHIVFSEEIVQDVKNILEQFEFITFYNKVNFTPHIIRLNKDFQSVIQQIEQMLSKIISPDSTIYLDLSNGNRTFQHMIAHELSQQNINDLILFSRNEKELSEKSRGFYAIAANDYLSDEKIYHHVKDFVVSGNFKSAKKIINNKWGNERFSELLDFGNGLFQLDVFKGKYFEVLFDVLSNHGAFEKELEFIEEMKQLLRKDQRQFIYFLYDLSNFYFEENRLIDFSVIYYRLIEEFLLFALGWDIKKKQLRIRSNRKFGLDLPKDEIGQYLHKYEKELRNHLKHIQTKHNIKIRKDRPEVISSLKGEEKIYAQLYFLFKDKDFNRLLDLRHNGVGGHGFEDLTKEEYIELSKGVTPNEFIKPYLDMFDLYPKQSLIKLIQKAVLIELDQQLYEGAIAT</sequence>
<dbReference type="AlphaFoldDB" id="A0A263BSV1"/>
<organism evidence="1 2">
    <name type="scientific">Lottiidibacillus patelloidae</name>
    <dbReference type="NCBI Taxonomy" id="2670334"/>
    <lineage>
        <taxon>Bacteria</taxon>
        <taxon>Bacillati</taxon>
        <taxon>Bacillota</taxon>
        <taxon>Bacilli</taxon>
        <taxon>Bacillales</taxon>
        <taxon>Bacillaceae</taxon>
        <taxon>Lottiidibacillus</taxon>
    </lineage>
</organism>
<protein>
    <recommendedName>
        <fullName evidence="3">CRISPR-associated protein</fullName>
    </recommendedName>
</protein>
<reference evidence="1 2" key="2">
    <citation type="submission" date="2017-09" db="EMBL/GenBank/DDBJ databases">
        <title>Bacillus patelloidae sp. nov., isolated from the intestinal tract of a marine limpet.</title>
        <authorList>
            <person name="Liu R."/>
            <person name="Dong C."/>
            <person name="Shao Z."/>
        </authorList>
    </citation>
    <scope>NUCLEOTIDE SEQUENCE [LARGE SCALE GENOMIC DNA]</scope>
    <source>
        <strain evidence="1 2">SA5d-4</strain>
    </source>
</reference>
<reference evidence="2" key="1">
    <citation type="submission" date="2017-08" db="EMBL/GenBank/DDBJ databases">
        <authorList>
            <person name="Huang Z."/>
        </authorList>
    </citation>
    <scope>NUCLEOTIDE SEQUENCE [LARGE SCALE GENOMIC DNA]</scope>
    <source>
        <strain evidence="2">SA5d-4</strain>
    </source>
</reference>
<keyword evidence="2" id="KW-1185">Reference proteome</keyword>
<proteinExistence type="predicted"/>
<dbReference type="Proteomes" id="UP000217083">
    <property type="component" value="Unassembled WGS sequence"/>
</dbReference>
<dbReference type="EMBL" id="NPIA01000007">
    <property type="protein sequence ID" value="OZM56256.1"/>
    <property type="molecule type" value="Genomic_DNA"/>
</dbReference>
<name>A0A263BSV1_9BACI</name>
<evidence type="ECO:0000313" key="1">
    <source>
        <dbReference type="EMBL" id="OZM56256.1"/>
    </source>
</evidence>
<accession>A0A263BSV1</accession>
<gene>
    <name evidence="1" type="ORF">CIB95_12595</name>
</gene>
<comment type="caution">
    <text evidence="1">The sequence shown here is derived from an EMBL/GenBank/DDBJ whole genome shotgun (WGS) entry which is preliminary data.</text>
</comment>